<protein>
    <submittedName>
        <fullName evidence="2">Uncharacterized protein</fullName>
    </submittedName>
</protein>
<evidence type="ECO:0000313" key="2">
    <source>
        <dbReference type="EMBL" id="EXB60134.1"/>
    </source>
</evidence>
<feature type="compositionally biased region" description="Basic residues" evidence="1">
    <location>
        <begin position="1"/>
        <end position="13"/>
    </location>
</feature>
<reference evidence="3" key="1">
    <citation type="submission" date="2013-01" db="EMBL/GenBank/DDBJ databases">
        <title>Draft Genome Sequence of a Mulberry Tree, Morus notabilis C.K. Schneid.</title>
        <authorList>
            <person name="He N."/>
            <person name="Zhao S."/>
        </authorList>
    </citation>
    <scope>NUCLEOTIDE SEQUENCE</scope>
</reference>
<keyword evidence="3" id="KW-1185">Reference proteome</keyword>
<gene>
    <name evidence="2" type="ORF">L484_013399</name>
</gene>
<evidence type="ECO:0000313" key="3">
    <source>
        <dbReference type="Proteomes" id="UP000030645"/>
    </source>
</evidence>
<feature type="region of interest" description="Disordered" evidence="1">
    <location>
        <begin position="1"/>
        <end position="28"/>
    </location>
</feature>
<dbReference type="Proteomes" id="UP000030645">
    <property type="component" value="Unassembled WGS sequence"/>
</dbReference>
<accession>W9QZ07</accession>
<dbReference type="AlphaFoldDB" id="W9QZ07"/>
<proteinExistence type="predicted"/>
<evidence type="ECO:0000256" key="1">
    <source>
        <dbReference type="SAM" id="MobiDB-lite"/>
    </source>
</evidence>
<dbReference type="EMBL" id="KE344393">
    <property type="protein sequence ID" value="EXB60134.1"/>
    <property type="molecule type" value="Genomic_DNA"/>
</dbReference>
<name>W9QZ07_9ROSA</name>
<sequence>MTGRRRCIRKSNPNHKSIPPVNSNKKHNKIKYAPDHFNNRKLKKRCTNNRAYNSFNNTSMIDEKFRSSMRNSDHRD</sequence>
<organism evidence="2 3">
    <name type="scientific">Morus notabilis</name>
    <dbReference type="NCBI Taxonomy" id="981085"/>
    <lineage>
        <taxon>Eukaryota</taxon>
        <taxon>Viridiplantae</taxon>
        <taxon>Streptophyta</taxon>
        <taxon>Embryophyta</taxon>
        <taxon>Tracheophyta</taxon>
        <taxon>Spermatophyta</taxon>
        <taxon>Magnoliopsida</taxon>
        <taxon>eudicotyledons</taxon>
        <taxon>Gunneridae</taxon>
        <taxon>Pentapetalae</taxon>
        <taxon>rosids</taxon>
        <taxon>fabids</taxon>
        <taxon>Rosales</taxon>
        <taxon>Moraceae</taxon>
        <taxon>Moreae</taxon>
        <taxon>Morus</taxon>
    </lineage>
</organism>